<feature type="compositionally biased region" description="Polar residues" evidence="3">
    <location>
        <begin position="673"/>
        <end position="688"/>
    </location>
</feature>
<comment type="caution">
    <text evidence="5">The sequence shown here is derived from an EMBL/GenBank/DDBJ whole genome shotgun (WGS) entry which is preliminary data.</text>
</comment>
<keyword evidence="1" id="KW-1015">Disulfide bond</keyword>
<feature type="domain" description="CUB" evidence="4">
    <location>
        <begin position="469"/>
        <end position="604"/>
    </location>
</feature>
<dbReference type="InterPro" id="IPR035914">
    <property type="entry name" value="Sperma_CUB_dom_sf"/>
</dbReference>
<feature type="region of interest" description="Disordered" evidence="3">
    <location>
        <begin position="669"/>
        <end position="688"/>
    </location>
</feature>
<evidence type="ECO:0000256" key="1">
    <source>
        <dbReference type="ARBA" id="ARBA00023157"/>
    </source>
</evidence>
<dbReference type="Proteomes" id="UP000318571">
    <property type="component" value="Chromosome 5"/>
</dbReference>
<evidence type="ECO:0000256" key="2">
    <source>
        <dbReference type="PROSITE-ProRule" id="PRU00059"/>
    </source>
</evidence>
<feature type="domain" description="CUB" evidence="4">
    <location>
        <begin position="330"/>
        <end position="453"/>
    </location>
</feature>
<dbReference type="InterPro" id="IPR000859">
    <property type="entry name" value="CUB_dom"/>
</dbReference>
<accession>A0A553PFV1</accession>
<dbReference type="SMART" id="SM00042">
    <property type="entry name" value="CUB"/>
    <property type="match status" value="4"/>
</dbReference>
<evidence type="ECO:0000259" key="4">
    <source>
        <dbReference type="PROSITE" id="PS01180"/>
    </source>
</evidence>
<dbReference type="CDD" id="cd00041">
    <property type="entry name" value="CUB"/>
    <property type="match status" value="5"/>
</dbReference>
<organism evidence="5 6">
    <name type="scientific">Tigriopus californicus</name>
    <name type="common">Marine copepod</name>
    <dbReference type="NCBI Taxonomy" id="6832"/>
    <lineage>
        <taxon>Eukaryota</taxon>
        <taxon>Metazoa</taxon>
        <taxon>Ecdysozoa</taxon>
        <taxon>Arthropoda</taxon>
        <taxon>Crustacea</taxon>
        <taxon>Multicrustacea</taxon>
        <taxon>Hexanauplia</taxon>
        <taxon>Copepoda</taxon>
        <taxon>Harpacticoida</taxon>
        <taxon>Harpacticidae</taxon>
        <taxon>Tigriopus</taxon>
    </lineage>
</organism>
<dbReference type="OMA" id="PDCSREY"/>
<comment type="caution">
    <text evidence="2">Lacks conserved residue(s) required for the propagation of feature annotation.</text>
</comment>
<dbReference type="PROSITE" id="PS01180">
    <property type="entry name" value="CUB"/>
    <property type="match status" value="5"/>
</dbReference>
<proteinExistence type="predicted"/>
<dbReference type="PANTHER" id="PTHR47537">
    <property type="entry name" value="CUBILIN"/>
    <property type="match status" value="1"/>
</dbReference>
<dbReference type="Gene3D" id="2.60.120.290">
    <property type="entry name" value="Spermadhesin, CUB domain"/>
    <property type="match status" value="5"/>
</dbReference>
<feature type="domain" description="CUB" evidence="4">
    <location>
        <begin position="41"/>
        <end position="168"/>
    </location>
</feature>
<evidence type="ECO:0000313" key="5">
    <source>
        <dbReference type="EMBL" id="TRY76543.1"/>
    </source>
</evidence>
<feature type="domain" description="CUB" evidence="4">
    <location>
        <begin position="190"/>
        <end position="309"/>
    </location>
</feature>
<evidence type="ECO:0000313" key="6">
    <source>
        <dbReference type="Proteomes" id="UP000318571"/>
    </source>
</evidence>
<dbReference type="InterPro" id="IPR053207">
    <property type="entry name" value="Non-NMDA_GluR_Accessory"/>
</dbReference>
<dbReference type="Pfam" id="PF00431">
    <property type="entry name" value="CUB"/>
    <property type="match status" value="5"/>
</dbReference>
<dbReference type="SUPFAM" id="SSF49854">
    <property type="entry name" value="Spermadhesin, CUB domain"/>
    <property type="match status" value="5"/>
</dbReference>
<gene>
    <name evidence="5" type="ORF">TCAL_00098</name>
</gene>
<evidence type="ECO:0000256" key="3">
    <source>
        <dbReference type="SAM" id="MobiDB-lite"/>
    </source>
</evidence>
<dbReference type="GO" id="GO:0005886">
    <property type="term" value="C:plasma membrane"/>
    <property type="evidence" value="ECO:0007669"/>
    <property type="project" value="TreeGrafter"/>
</dbReference>
<reference evidence="5 6" key="1">
    <citation type="journal article" date="2018" name="Nat. Ecol. Evol.">
        <title>Genomic signatures of mitonuclear coevolution across populations of Tigriopus californicus.</title>
        <authorList>
            <person name="Barreto F.S."/>
            <person name="Watson E.T."/>
            <person name="Lima T.G."/>
            <person name="Willett C.S."/>
            <person name="Edmands S."/>
            <person name="Li W."/>
            <person name="Burton R.S."/>
        </authorList>
    </citation>
    <scope>NUCLEOTIDE SEQUENCE [LARGE SCALE GENOMIC DNA]</scope>
    <source>
        <strain evidence="5 6">San Diego</strain>
    </source>
</reference>
<feature type="domain" description="CUB" evidence="4">
    <location>
        <begin position="614"/>
        <end position="688"/>
    </location>
</feature>
<protein>
    <recommendedName>
        <fullName evidence="4">CUB domain-containing protein</fullName>
    </recommendedName>
</protein>
<dbReference type="PANTHER" id="PTHR47537:SF6">
    <property type="entry name" value="CUB DOMAIN-CONTAINING PROTEIN"/>
    <property type="match status" value="1"/>
</dbReference>
<sequence length="688" mass="78780">MLNPLWKMSSITSPLKRASRSARSIVAITLFLALPHSLLGCDLKFVSTSSPMSKNGTFKAPIILNLEGHVRQCTFSFLALENERVMIEFEEFDLDGTPPECFHEHLDLFTEIQRAEVTSLIETPFGGRYCGKITPRRKISLYQALSFVFLSDRDNITESRFSGNYLFIPDDKYHLGTPMPNVQNPKGETCSFIIYAKNKKMGEIMAPTYPGTYPKNMQCSYKFIGEPNQRMRLEFRDFDLFYGGAHCPFDYITIYDGPDKLAPKIGTYCGQMRNLVVYSTKSMLFMTFTTLKRIAPARNRGFFGLYEFSESFVKLDFIQSDAEHIPGTECDQKILSKRESEGMVFSPNYPFPYQTNVVCRYFIYGMQDEQNLERVVLEFDKFNVPMDDNQCNDGYLKVYIRGQEEDHEYDNHDYEFCGKSIPTRVKTPGPRLVLLFNAGTRPGSGFKAKFRFETEYLIPVGTPAPDGSCKFTYRSLSRREGRFNSPRHPSNYPSSTNCTYLFFATPKQQVQIVFDTFKVRTDNLNRNTSLGAWNAYGRVQCVEDWLEIYQIYRDNSEELVGRYCANSAPGPVVSLRELAVGLKVFLHTDEQDVYSGFLGRYRFFEETSVFGNECGGNITNLENGIISSPNYPEKYSESTIGGNTQCHWFIHVRPNHKILVFFEEFEVEGEPSGKSSQSCSTQKLPPKQ</sequence>
<dbReference type="STRING" id="6832.A0A553PFV1"/>
<dbReference type="AlphaFoldDB" id="A0A553PFV1"/>
<dbReference type="EMBL" id="VCGU01000004">
    <property type="protein sequence ID" value="TRY76543.1"/>
    <property type="molecule type" value="Genomic_DNA"/>
</dbReference>
<keyword evidence="6" id="KW-1185">Reference proteome</keyword>
<name>A0A553PFV1_TIGCA</name>